<name>A0ABU9IEV4_9SPHN</name>
<evidence type="ECO:0000313" key="1">
    <source>
        <dbReference type="EMBL" id="MEL1250926.1"/>
    </source>
</evidence>
<gene>
    <name evidence="1" type="ORF">AAEO60_09605</name>
</gene>
<evidence type="ECO:0000313" key="2">
    <source>
        <dbReference type="Proteomes" id="UP001497045"/>
    </source>
</evidence>
<keyword evidence="2" id="KW-1185">Reference proteome</keyword>
<proteinExistence type="predicted"/>
<sequence>MILLATISIPMPGINPLVSGTEGWAQFAYWLGDLVHYREVLAVS</sequence>
<dbReference type="EMBL" id="JBBYHV010000001">
    <property type="protein sequence ID" value="MEL1250926.1"/>
    <property type="molecule type" value="Genomic_DNA"/>
</dbReference>
<organism evidence="1 2">
    <name type="scientific">Aurantiacibacter gilvus</name>
    <dbReference type="NCBI Taxonomy" id="3139141"/>
    <lineage>
        <taxon>Bacteria</taxon>
        <taxon>Pseudomonadati</taxon>
        <taxon>Pseudomonadota</taxon>
        <taxon>Alphaproteobacteria</taxon>
        <taxon>Sphingomonadales</taxon>
        <taxon>Erythrobacteraceae</taxon>
        <taxon>Aurantiacibacter</taxon>
    </lineage>
</organism>
<protein>
    <submittedName>
        <fullName evidence="1">Uncharacterized protein</fullName>
    </submittedName>
</protein>
<reference evidence="1 2" key="1">
    <citation type="submission" date="2024-04" db="EMBL/GenBank/DDBJ databases">
        <title>Aurantiacibacter sp. DGU6 16S ribosomal RNA gene Genome sequencing and assembly.</title>
        <authorList>
            <person name="Park S."/>
        </authorList>
    </citation>
    <scope>NUCLEOTIDE SEQUENCE [LARGE SCALE GENOMIC DNA]</scope>
    <source>
        <strain evidence="1 2">DGU6</strain>
    </source>
</reference>
<dbReference type="Proteomes" id="UP001497045">
    <property type="component" value="Unassembled WGS sequence"/>
</dbReference>
<comment type="caution">
    <text evidence="1">The sequence shown here is derived from an EMBL/GenBank/DDBJ whole genome shotgun (WGS) entry which is preliminary data.</text>
</comment>
<dbReference type="RefSeq" id="WP_341673436.1">
    <property type="nucleotide sequence ID" value="NZ_JBBYHV010000001.1"/>
</dbReference>
<accession>A0ABU9IEV4</accession>